<dbReference type="EC" id="3.2.1.14" evidence="2"/>
<dbReference type="SUPFAM" id="SSF54556">
    <property type="entry name" value="Chitinase insertion domain"/>
    <property type="match status" value="1"/>
</dbReference>
<evidence type="ECO:0000313" key="4">
    <source>
        <dbReference type="EMBL" id="KAL2287974.1"/>
    </source>
</evidence>
<dbReference type="Gene3D" id="3.20.20.80">
    <property type="entry name" value="Glycosidases"/>
    <property type="match status" value="1"/>
</dbReference>
<dbReference type="InterPro" id="IPR017853">
    <property type="entry name" value="GH"/>
</dbReference>
<dbReference type="PROSITE" id="PS51910">
    <property type="entry name" value="GH18_2"/>
    <property type="match status" value="1"/>
</dbReference>
<name>A0ABR4EZV1_9PEZI</name>
<comment type="caution">
    <text evidence="4">The sequence shown here is derived from an EMBL/GenBank/DDBJ whole genome shotgun (WGS) entry which is preliminary data.</text>
</comment>
<reference evidence="4 5" key="1">
    <citation type="submission" date="2024-03" db="EMBL/GenBank/DDBJ databases">
        <title>A high-quality draft genome sequence of Diaporthe vaccinii, a causative agent of upright dieback and viscid rot disease in cranberry plants.</title>
        <authorList>
            <person name="Sarrasin M."/>
            <person name="Lang B.F."/>
            <person name="Burger G."/>
        </authorList>
    </citation>
    <scope>NUCLEOTIDE SEQUENCE [LARGE SCALE GENOMIC DNA]</scope>
    <source>
        <strain evidence="4 5">IS7</strain>
    </source>
</reference>
<dbReference type="PANTHER" id="PTHR11177:SF228">
    <property type="entry name" value="CHITINASE"/>
    <property type="match status" value="1"/>
</dbReference>
<feature type="domain" description="GH18" evidence="3">
    <location>
        <begin position="22"/>
        <end position="358"/>
    </location>
</feature>
<evidence type="ECO:0000259" key="3">
    <source>
        <dbReference type="PROSITE" id="PS51910"/>
    </source>
</evidence>
<evidence type="ECO:0000256" key="1">
    <source>
        <dbReference type="ARBA" id="ARBA00008682"/>
    </source>
</evidence>
<organism evidence="4 5">
    <name type="scientific">Diaporthe vaccinii</name>
    <dbReference type="NCBI Taxonomy" id="105482"/>
    <lineage>
        <taxon>Eukaryota</taxon>
        <taxon>Fungi</taxon>
        <taxon>Dikarya</taxon>
        <taxon>Ascomycota</taxon>
        <taxon>Pezizomycotina</taxon>
        <taxon>Sordariomycetes</taxon>
        <taxon>Sordariomycetidae</taxon>
        <taxon>Diaporthales</taxon>
        <taxon>Diaporthaceae</taxon>
        <taxon>Diaporthe</taxon>
        <taxon>Diaporthe eres species complex</taxon>
    </lineage>
</organism>
<evidence type="ECO:0000313" key="5">
    <source>
        <dbReference type="Proteomes" id="UP001600888"/>
    </source>
</evidence>
<dbReference type="SMART" id="SM00636">
    <property type="entry name" value="Glyco_18"/>
    <property type="match status" value="1"/>
</dbReference>
<dbReference type="InterPro" id="IPR011583">
    <property type="entry name" value="Chitinase_II/V-like_cat"/>
</dbReference>
<sequence>MMSASSSSRKSRKAISSSQVFYKNAVYFPNYRLYGGDTPGSLNYSCISTVYYCFASISADGGVFLSDEYADVRAPCDGVSGGLGSLMHLKQKHPHLQVILSIGGGGSGQAFANIAASPILCDNLARSARGLVEASGLDGLDIVWQDPQQGSGFLALIAAIRLYLPEEHYLLTAALPCSSSILANIDIRRTADYLDLLNLMTYDFYGAWASMSGHHAQLYSSGKDNDASGSSSVSYLVAQGFPAKKILLGIPVFGRSFLGVAGPGHRFKGVGGNNGEFEYNELPRKGTKEQVDKKACAAYCVGGDGGFVSYDNPETVKQKAAFCRQKGLGGLFYWTAPADSKDTARSLVAAGFRALHSS</sequence>
<proteinExistence type="inferred from homology"/>
<evidence type="ECO:0000256" key="2">
    <source>
        <dbReference type="ARBA" id="ARBA00012729"/>
    </source>
</evidence>
<keyword evidence="5" id="KW-1185">Reference proteome</keyword>
<comment type="similarity">
    <text evidence="1">Belongs to the glycosyl hydrolase 18 family. Chitinase class V subfamily.</text>
</comment>
<dbReference type="InterPro" id="IPR001223">
    <property type="entry name" value="Glyco_hydro18_cat"/>
</dbReference>
<dbReference type="Proteomes" id="UP001600888">
    <property type="component" value="Unassembled WGS sequence"/>
</dbReference>
<dbReference type="InterPro" id="IPR029070">
    <property type="entry name" value="Chitinase_insertion_sf"/>
</dbReference>
<dbReference type="Gene3D" id="3.10.50.10">
    <property type="match status" value="1"/>
</dbReference>
<dbReference type="InterPro" id="IPR050314">
    <property type="entry name" value="Glycosyl_Hydrlase_18"/>
</dbReference>
<dbReference type="PANTHER" id="PTHR11177">
    <property type="entry name" value="CHITINASE"/>
    <property type="match status" value="1"/>
</dbReference>
<dbReference type="Pfam" id="PF00704">
    <property type="entry name" value="Glyco_hydro_18"/>
    <property type="match status" value="1"/>
</dbReference>
<dbReference type="SUPFAM" id="SSF51445">
    <property type="entry name" value="(Trans)glycosidases"/>
    <property type="match status" value="1"/>
</dbReference>
<protein>
    <recommendedName>
        <fullName evidence="2">chitinase</fullName>
        <ecNumber evidence="2">3.2.1.14</ecNumber>
    </recommendedName>
</protein>
<accession>A0ABR4EZV1</accession>
<gene>
    <name evidence="4" type="ORF">FJTKL_04727</name>
</gene>
<dbReference type="EMBL" id="JBAWTH010000018">
    <property type="protein sequence ID" value="KAL2287974.1"/>
    <property type="molecule type" value="Genomic_DNA"/>
</dbReference>